<proteinExistence type="predicted"/>
<name>A0A392T769_9FABA</name>
<keyword evidence="2" id="KW-1185">Reference proteome</keyword>
<organism evidence="1 2">
    <name type="scientific">Trifolium medium</name>
    <dbReference type="NCBI Taxonomy" id="97028"/>
    <lineage>
        <taxon>Eukaryota</taxon>
        <taxon>Viridiplantae</taxon>
        <taxon>Streptophyta</taxon>
        <taxon>Embryophyta</taxon>
        <taxon>Tracheophyta</taxon>
        <taxon>Spermatophyta</taxon>
        <taxon>Magnoliopsida</taxon>
        <taxon>eudicotyledons</taxon>
        <taxon>Gunneridae</taxon>
        <taxon>Pentapetalae</taxon>
        <taxon>rosids</taxon>
        <taxon>fabids</taxon>
        <taxon>Fabales</taxon>
        <taxon>Fabaceae</taxon>
        <taxon>Papilionoideae</taxon>
        <taxon>50 kb inversion clade</taxon>
        <taxon>NPAAA clade</taxon>
        <taxon>Hologalegina</taxon>
        <taxon>IRL clade</taxon>
        <taxon>Trifolieae</taxon>
        <taxon>Trifolium</taxon>
    </lineage>
</organism>
<dbReference type="AlphaFoldDB" id="A0A392T769"/>
<feature type="non-terminal residue" evidence="1">
    <location>
        <position position="1"/>
    </location>
</feature>
<comment type="caution">
    <text evidence="1">The sequence shown here is derived from an EMBL/GenBank/DDBJ whole genome shotgun (WGS) entry which is preliminary data.</text>
</comment>
<protein>
    <submittedName>
        <fullName evidence="1">Uncharacterized protein</fullName>
    </submittedName>
</protein>
<sequence>HPYMTRGAKAHIAFVTRLCKSRGAEAHVALVSHPCRSRRAEARVAHVIMFVQDAWQAKSRSK</sequence>
<accession>A0A392T769</accession>
<reference evidence="1 2" key="1">
    <citation type="journal article" date="2018" name="Front. Plant Sci.">
        <title>Red Clover (Trifolium pratense) and Zigzag Clover (T. medium) - A Picture of Genomic Similarities and Differences.</title>
        <authorList>
            <person name="Dluhosova J."/>
            <person name="Istvanek J."/>
            <person name="Nedelnik J."/>
            <person name="Repkova J."/>
        </authorList>
    </citation>
    <scope>NUCLEOTIDE SEQUENCE [LARGE SCALE GENOMIC DNA]</scope>
    <source>
        <strain evidence="2">cv. 10/8</strain>
        <tissue evidence="1">Leaf</tissue>
    </source>
</reference>
<evidence type="ECO:0000313" key="2">
    <source>
        <dbReference type="Proteomes" id="UP000265520"/>
    </source>
</evidence>
<dbReference type="EMBL" id="LXQA010505237">
    <property type="protein sequence ID" value="MCI56000.1"/>
    <property type="molecule type" value="Genomic_DNA"/>
</dbReference>
<evidence type="ECO:0000313" key="1">
    <source>
        <dbReference type="EMBL" id="MCI56000.1"/>
    </source>
</evidence>
<dbReference type="Proteomes" id="UP000265520">
    <property type="component" value="Unassembled WGS sequence"/>
</dbReference>